<dbReference type="Pfam" id="PF24517">
    <property type="entry name" value="CBM96"/>
    <property type="match status" value="1"/>
</dbReference>
<dbReference type="PROSITE" id="PS51318">
    <property type="entry name" value="TAT"/>
    <property type="match status" value="1"/>
</dbReference>
<dbReference type="InterPro" id="IPR006530">
    <property type="entry name" value="YD"/>
</dbReference>
<dbReference type="InterPro" id="IPR036844">
    <property type="entry name" value="Hint_dom_sf"/>
</dbReference>
<evidence type="ECO:0000256" key="3">
    <source>
        <dbReference type="ARBA" id="ARBA00022729"/>
    </source>
</evidence>
<dbReference type="Gene3D" id="2.60.120.260">
    <property type="entry name" value="Galactose-binding domain-like"/>
    <property type="match status" value="1"/>
</dbReference>
<dbReference type="SMART" id="SM00306">
    <property type="entry name" value="HintN"/>
    <property type="match status" value="1"/>
</dbReference>
<dbReference type="CDD" id="cd00081">
    <property type="entry name" value="Hint"/>
    <property type="match status" value="1"/>
</dbReference>
<evidence type="ECO:0000259" key="5">
    <source>
        <dbReference type="SMART" id="SM00306"/>
    </source>
</evidence>
<dbReference type="Proteomes" id="UP001230426">
    <property type="component" value="Unassembled WGS sequence"/>
</dbReference>
<dbReference type="NCBIfam" id="NF033679">
    <property type="entry name" value="DNRLRE_dom"/>
    <property type="match status" value="2"/>
</dbReference>
<evidence type="ECO:0000256" key="4">
    <source>
        <dbReference type="SAM" id="MobiDB-lite"/>
    </source>
</evidence>
<accession>A0ABT9R0A1</accession>
<feature type="region of interest" description="Disordered" evidence="4">
    <location>
        <begin position="1"/>
        <end position="26"/>
    </location>
</feature>
<dbReference type="PANTHER" id="PTHR32305">
    <property type="match status" value="1"/>
</dbReference>
<dbReference type="Pfam" id="PF25275">
    <property type="entry name" value="Golvesin_C"/>
    <property type="match status" value="1"/>
</dbReference>
<dbReference type="InterPro" id="IPR022385">
    <property type="entry name" value="Rhs_assc_core"/>
</dbReference>
<dbReference type="Gene3D" id="2.170.16.10">
    <property type="entry name" value="Hedgehog/Intein (Hint) domain"/>
    <property type="match status" value="1"/>
</dbReference>
<comment type="caution">
    <text evidence="6">The sequence shown here is derived from an EMBL/GenBank/DDBJ whole genome shotgun (WGS) entry which is preliminary data.</text>
</comment>
<protein>
    <submittedName>
        <fullName evidence="6">RHS repeat-associated protein</fullName>
    </submittedName>
</protein>
<comment type="subcellular location">
    <subcellularLocation>
        <location evidence="1">Secreted</location>
    </subcellularLocation>
</comment>
<feature type="domain" description="Hint" evidence="5">
    <location>
        <begin position="2704"/>
        <end position="2809"/>
    </location>
</feature>
<dbReference type="InterPro" id="IPR050708">
    <property type="entry name" value="T6SS_VgrG/RHS"/>
</dbReference>
<feature type="region of interest" description="Disordered" evidence="4">
    <location>
        <begin position="85"/>
        <end position="110"/>
    </location>
</feature>
<reference evidence="6 7" key="1">
    <citation type="submission" date="2023-07" db="EMBL/GenBank/DDBJ databases">
        <title>Sequencing the genomes of 1000 actinobacteria strains.</title>
        <authorList>
            <person name="Klenk H.-P."/>
        </authorList>
    </citation>
    <scope>NUCLEOTIDE SEQUENCE [LARGE SCALE GENOMIC DNA]</scope>
    <source>
        <strain evidence="6 7">DSM 44109</strain>
    </source>
</reference>
<dbReference type="InterPro" id="IPR006311">
    <property type="entry name" value="TAT_signal"/>
</dbReference>
<gene>
    <name evidence="6" type="ORF">J2S55_001919</name>
</gene>
<dbReference type="InterPro" id="IPR033803">
    <property type="entry name" value="CBD-like_Golvesin-Xly"/>
</dbReference>
<dbReference type="Pfam" id="PF05593">
    <property type="entry name" value="RHS_repeat"/>
    <property type="match status" value="2"/>
</dbReference>
<keyword evidence="3" id="KW-0732">Signal</keyword>
<dbReference type="NCBIfam" id="TIGR03696">
    <property type="entry name" value="Rhs_assc_core"/>
    <property type="match status" value="1"/>
</dbReference>
<dbReference type="InterPro" id="IPR031325">
    <property type="entry name" value="RHS_repeat"/>
</dbReference>
<dbReference type="InterPro" id="IPR055372">
    <property type="entry name" value="CBM96"/>
</dbReference>
<organism evidence="6 7">
    <name type="scientific">Streptosporangium brasiliense</name>
    <dbReference type="NCBI Taxonomy" id="47480"/>
    <lineage>
        <taxon>Bacteria</taxon>
        <taxon>Bacillati</taxon>
        <taxon>Actinomycetota</taxon>
        <taxon>Actinomycetes</taxon>
        <taxon>Streptosporangiales</taxon>
        <taxon>Streptosporangiaceae</taxon>
        <taxon>Streptosporangium</taxon>
    </lineage>
</organism>
<dbReference type="Gene3D" id="2.60.40.10">
    <property type="entry name" value="Immunoglobulins"/>
    <property type="match status" value="1"/>
</dbReference>
<evidence type="ECO:0000313" key="6">
    <source>
        <dbReference type="EMBL" id="MDP9862653.1"/>
    </source>
</evidence>
<dbReference type="SUPFAM" id="SSF51294">
    <property type="entry name" value="Hedgehog/intein (Hint) domain"/>
    <property type="match status" value="1"/>
</dbReference>
<dbReference type="Pfam" id="PF07591">
    <property type="entry name" value="PT-HINT"/>
    <property type="match status" value="1"/>
</dbReference>
<dbReference type="RefSeq" id="WP_306858836.1">
    <property type="nucleotide sequence ID" value="NZ_JAUSRB010000002.1"/>
</dbReference>
<dbReference type="EMBL" id="JAUSRB010000002">
    <property type="protein sequence ID" value="MDP9862653.1"/>
    <property type="molecule type" value="Genomic_DNA"/>
</dbReference>
<dbReference type="InterPro" id="IPR003587">
    <property type="entry name" value="Hint_dom_N"/>
</dbReference>
<keyword evidence="2" id="KW-0964">Secreted</keyword>
<evidence type="ECO:0000313" key="7">
    <source>
        <dbReference type="Proteomes" id="UP001230426"/>
    </source>
</evidence>
<feature type="compositionally biased region" description="Low complexity" evidence="4">
    <location>
        <begin position="85"/>
        <end position="102"/>
    </location>
</feature>
<proteinExistence type="predicted"/>
<keyword evidence="7" id="KW-1185">Reference proteome</keyword>
<dbReference type="Gene3D" id="2.180.10.10">
    <property type="entry name" value="RHS repeat-associated core"/>
    <property type="match status" value="4"/>
</dbReference>
<dbReference type="PANTHER" id="PTHR32305:SF15">
    <property type="entry name" value="PROTEIN RHSA-RELATED"/>
    <property type="match status" value="1"/>
</dbReference>
<evidence type="ECO:0000256" key="1">
    <source>
        <dbReference type="ARBA" id="ARBA00004613"/>
    </source>
</evidence>
<name>A0ABT9R0A1_9ACTN</name>
<sequence>MRLLPPAPSAQSRTSGPESYRSRKRLRRRRVIATAIGVTLLASMAPAGPALAQTSAVAAGPGLLSQLASGIGGLFAETPRGRMRAGAGAAALPGRTGATAPGEPEPPGKRVKELTGKRFAHGTVYELEDGRRQVELSTVPRHYRDGDGKWQPIDTTIGATSDDGFTRGNDATGFSSRFGDATGKLARIKAGERQLTLGVVGDSKKIIPEVKGSTVTYRGVWDGADVVYKVTPEGVKEYLVLSKPPAADAEFAFTVKTGGVAARQNPDGSVVFDADDGSGAAFTIPKPFMIDAADDVASPYGKRYSTAVTQTVAQQGAETTITLKPDAAWLAAPDRKWPVVIDPTINLGADSPSNTYVDSASPRANFDSSWKLPAGKTATGVNRALLYFNWPSGDVLPLGARIDQAKLETYFDQALGTAGPVTVEAHEITSEWDSFTATWNTQPAFAPAAAATVTKNAGELSRWHSFDVTAVANAWAATTDPAWGFLLKAADETSTAKLGGPVYEASENVYGGDAMLGENATHPRLLITFGTPSVQLKQPAVATSVGASLSWTPYADPTPDDAADDLAEYRLYRYCPSGCQLSEGSADMDPQLVTTLPADVTSYTDTSSGADPEAAADPAYTHEATYWVEAVLANGKTSASQEMRVILPRPGQVTKVIVAGADTTLASGEPSAGHDTVDGQKRLQVGNTATTLGNTRAVVDFDGFATQIPADAQISEATLSLWAATATGSGATFNAHRLTKGFDGAATWTKADATTAWTTPGGDFTATALSGVSAVTAQPRWQQWNVTDAAKAWITDPAADHGLLVKVAGEAGTAKQSVQFLASETDEPLLRPRLRVTYAEKSDGSATFYAPGTPERLDTGATRQVTVALTNTTAQTWPAASTALSYHWKLPDGTEVSAPANQVRTQLPVDLAPGESTVVHATVKAPAVTGEGGNKAEAVDLVWDVQDTVTNNWKSASHQLPQLPQQIRVDSPTSDLLGAEKFYAYTGKNTGAGSTALVNPYAGNVVWNYNAFSNPSRGVSTFVRMTYNSLDTSASAMGYGWSLQTSTLQRLGSQVHFHPPGQNWPSQVRLTDGDGTTHVWTLDTHGADVRDCTYATCDYTHPRGIHLYLQKVDPASFADRELAAQRTWVFTKPDRTQFFYDQEGFQSAIVDKNGNTMSFAYERRRSNNKPTKFLQHITDAAGRRTLTLDYFKKGQDYTYVNDAGAEVADTKLTNPHIIDNVESITDVAGRKVTFTYSDKGLMAKMVDGAGDPEAKTFRFTYDATQGNKNVKLVAVKDPRGNTTALKYYEAPVDPKDKWKVETLTDRLNGVTRFDYVDPDGPQGGVIHATVTDPLQHATEYVLDAYGRPESITNAKNETTALTWDPDHNVTKLTEANGAFATWVFDQKTGYPLELKDAEANHNGTAPTVLGYQTFLNGYVADLTEKTSPEGRKWAFGYDAKGNLKTVTDPLGVASPTAGDYTTSYDYDPLGQLVKTTDANGNPAAYGDYHPTGYPEKITDAYDNATVTSYDVRGNVLSVTDALGRKTTQTYDIFTRPLESKVPKDQDAGEFIVTPAPVYDPNDNITKATAPNGAVSTALYDKADQLLESLLPKDTDTGPERKASFTYDLAGNLKTQTEPKGNLTAEAGDFTTTYVYDPIYQLTDVLNAAQQKITYTYDNVGNVTKVVDPRKNATTDTADYTTISTFDRNHRVTHVKDAAGHQTVTDYDLDGLVEAATDQEGNTTLITLDKRGAAVETKVPHSATDGVVKYTVTQFVYDQVGNRTKVVTPRGVETTDDAADFIAETKYDKLNRPAEEIYPFDKDDPKYNTPDSVKYAYDAVSRLKEISAPPSHGQTIRNITTMTYWDNGWSRTTTDPWDIKTTYDYNKLGLQTNRTVTSAGGSSQRALKWTYFPDGKLHTHSDDGVPLGLDVVLGDNSDTGQVTATGSWTVVGSGGGSGLAATATVGTGFTGYDYATAPAGTGSSAFTWNLTTPSAGRYKVHVKYPTGATATNAKYTVKYDGGETTATIDQTAKAGEWVSLGEFAFTEGNAHSVTLTDEANGTVAADAVKLVRDTTGTTDTEKKDFEYFYDPNANLTKLRDHSPTAKIDTWDIGYTGLNQVEQIVEKLDSVVKNTTGYTYNENSAVTERTHDKTVATYRYDVRDLVEKVTNAKSAADTGPKVTSYTYTPKAERLKETKANGNTVDYDYFLDSLLRHSIEKKPNGTVVSEHTIGYQGNLHRARDLAKIQNADNPGAYLEHDYAYTYDPRDRIAKSVKTPIGGGAAETDSYLHDANSNVYDQTVQGKQTTFTFDRNRLMTSITAGATSTYNYDPYGRLRTITGGGKTQEKYTYDGFDHVTRHEKLGDAGSTVTTYTYDPLDRTTSKTEKTGTASAKTTAYSYLGLSGEVLDEEVAGKLTKSFQYSPWGERLSQVKVKADGGEESSYYGYNAHTDVETITSETGDARATYGYTAYGGNDDKLFTGVDKPDPVDPTAKEEYNPYRFNAKRWDNSTGMYDMGFRDYNPGLNRFLTLDSYNGALADLSLGTDPWTSNRYAFTGGNPITGIENDGHDPYGCSPNNSNDCVEKNNAIARKEAGLSAYDKSGYGGTYTNVGDRGAGKTGTVTVPDGVDLGGFRSSFNKYYADIAGARNPTGMEQVQEELNAAINACREIGEYVCGGWFVTLVADHTNALVANGNSPVGEGGGSFSRGFLKSGGGNRAARALANPCQSFVPGTEVLMADGTRKPIEDVKVGDEVLATDPETGKTEAKPVIALITGEDDKNFVQVTVDTDGRKGDKTGLVIATEIHPFWVPALHEWVDARDLKAGMWLRTSAGTRVQVTAIKKWTAYQRVHNLTIADLHTYYVLAGDQAVLVHNSNGCRGIALGLSEVNGDPMALHEFATSVGSKSYHDWPSAGDKWVSEFKGYVKDGNTPIHFNLDGIDDPVAAASTGRGMDPIFDGHATAWELSLIQDNPSAWSRVTFYRNGSAVANPFDP</sequence>
<dbReference type="InterPro" id="IPR013783">
    <property type="entry name" value="Ig-like_fold"/>
</dbReference>
<dbReference type="NCBIfam" id="TIGR01643">
    <property type="entry name" value="YD_repeat_2x"/>
    <property type="match status" value="3"/>
</dbReference>
<evidence type="ECO:0000256" key="2">
    <source>
        <dbReference type="ARBA" id="ARBA00022525"/>
    </source>
</evidence>